<keyword evidence="2" id="KW-1003">Cell membrane</keyword>
<proteinExistence type="predicted"/>
<evidence type="ECO:0000256" key="6">
    <source>
        <dbReference type="ARBA" id="ARBA00023136"/>
    </source>
</evidence>
<keyword evidence="14" id="KW-1185">Reference proteome</keyword>
<dbReference type="SUPFAM" id="SSF63712">
    <property type="entry name" value="Nicotinic receptor ligand binding domain-like"/>
    <property type="match status" value="1"/>
</dbReference>
<organism evidence="13 14">
    <name type="scientific">Batillaria attramentaria</name>
    <dbReference type="NCBI Taxonomy" id="370345"/>
    <lineage>
        <taxon>Eukaryota</taxon>
        <taxon>Metazoa</taxon>
        <taxon>Spiralia</taxon>
        <taxon>Lophotrochozoa</taxon>
        <taxon>Mollusca</taxon>
        <taxon>Gastropoda</taxon>
        <taxon>Caenogastropoda</taxon>
        <taxon>Sorbeoconcha</taxon>
        <taxon>Cerithioidea</taxon>
        <taxon>Batillariidae</taxon>
        <taxon>Batillaria</taxon>
    </lineage>
</organism>
<dbReference type="InterPro" id="IPR006201">
    <property type="entry name" value="Neur_channel"/>
</dbReference>
<dbReference type="InterPro" id="IPR002394">
    <property type="entry name" value="Nicotinic_acetylcholine_rcpt"/>
</dbReference>
<sequence>MYVRVNRPFRITPSVCSTRVGQPGVVIHIGDRRRVIVKRSTMCRTVLSVAVSTLVLSAVFTSVTATAVVVGDNDTDVGVTDEQRLYRRLRMNLDPYTRPVYNASHPVVVKIGITLTQIFDLDEKNQVLTTNVWLDHEWVDEKMRWDPEEFNGLKVLRIPCKHIWKPDIVLYNSRITPTGSSTALANRPPTCLPVSQRPLCVIFLCPSSHDSGRQIKSAVYTCFWQRHGLSSQEFWALESGNSFNKMDEVKNTSTSHFLVYPGVSSHASAAITGNARRLFKQSRPLGKSRVSSKWTFNFFVRLNA</sequence>
<evidence type="ECO:0000256" key="1">
    <source>
        <dbReference type="ARBA" id="ARBA00022448"/>
    </source>
</evidence>
<feature type="domain" description="Neurotransmitter-gated ion-channel ligand-binding" evidence="12">
    <location>
        <begin position="82"/>
        <end position="176"/>
    </location>
</feature>
<evidence type="ECO:0000256" key="7">
    <source>
        <dbReference type="ARBA" id="ARBA00023170"/>
    </source>
</evidence>
<evidence type="ECO:0000256" key="4">
    <source>
        <dbReference type="ARBA" id="ARBA00023018"/>
    </source>
</evidence>
<dbReference type="PRINTS" id="PR00254">
    <property type="entry name" value="NICOTINICR"/>
</dbReference>
<dbReference type="AlphaFoldDB" id="A0ABD0KXG0"/>
<keyword evidence="3 11" id="KW-0812">Transmembrane</keyword>
<evidence type="ECO:0000313" key="13">
    <source>
        <dbReference type="EMBL" id="KAK7491761.1"/>
    </source>
</evidence>
<dbReference type="EMBL" id="JACVVK020000111">
    <property type="protein sequence ID" value="KAK7491761.1"/>
    <property type="molecule type" value="Genomic_DNA"/>
</dbReference>
<accession>A0ABD0KXG0</accession>
<dbReference type="GO" id="GO:0097060">
    <property type="term" value="C:synaptic membrane"/>
    <property type="evidence" value="ECO:0007669"/>
    <property type="project" value="UniProtKB-SubCell"/>
</dbReference>
<dbReference type="InterPro" id="IPR006202">
    <property type="entry name" value="Neur_chan_lig-bd"/>
</dbReference>
<keyword evidence="7" id="KW-0675">Receptor</keyword>
<feature type="transmembrane region" description="Helical" evidence="11">
    <location>
        <begin position="42"/>
        <end position="60"/>
    </location>
</feature>
<evidence type="ECO:0000313" key="14">
    <source>
        <dbReference type="Proteomes" id="UP001519460"/>
    </source>
</evidence>
<keyword evidence="9" id="KW-0407">Ion channel</keyword>
<evidence type="ECO:0000256" key="2">
    <source>
        <dbReference type="ARBA" id="ARBA00022475"/>
    </source>
</evidence>
<dbReference type="GO" id="GO:0034220">
    <property type="term" value="P:monoatomic ion transmembrane transport"/>
    <property type="evidence" value="ECO:0007669"/>
    <property type="project" value="UniProtKB-KW"/>
</dbReference>
<dbReference type="Proteomes" id="UP001519460">
    <property type="component" value="Unassembled WGS sequence"/>
</dbReference>
<keyword evidence="1" id="KW-0813">Transport</keyword>
<evidence type="ECO:0000256" key="3">
    <source>
        <dbReference type="ARBA" id="ARBA00022692"/>
    </source>
</evidence>
<keyword evidence="11" id="KW-1133">Transmembrane helix</keyword>
<reference evidence="13 14" key="1">
    <citation type="journal article" date="2023" name="Sci. Data">
        <title>Genome assembly of the Korean intertidal mud-creeper Batillaria attramentaria.</title>
        <authorList>
            <person name="Patra A.K."/>
            <person name="Ho P.T."/>
            <person name="Jun S."/>
            <person name="Lee S.J."/>
            <person name="Kim Y."/>
            <person name="Won Y.J."/>
        </authorList>
    </citation>
    <scope>NUCLEOTIDE SEQUENCE [LARGE SCALE GENOMIC DNA]</scope>
    <source>
        <strain evidence="13">Wonlab-2016</strain>
    </source>
</reference>
<name>A0ABD0KXG0_9CAEN</name>
<evidence type="ECO:0000256" key="5">
    <source>
        <dbReference type="ARBA" id="ARBA00023065"/>
    </source>
</evidence>
<protein>
    <recommendedName>
        <fullName evidence="12">Neurotransmitter-gated ion-channel ligand-binding domain-containing protein</fullName>
    </recommendedName>
</protein>
<evidence type="ECO:0000256" key="11">
    <source>
        <dbReference type="SAM" id="Phobius"/>
    </source>
</evidence>
<evidence type="ECO:0000256" key="8">
    <source>
        <dbReference type="ARBA" id="ARBA00023286"/>
    </source>
</evidence>
<keyword evidence="4" id="KW-0770">Synapse</keyword>
<dbReference type="InterPro" id="IPR036734">
    <property type="entry name" value="Neur_chan_lig-bd_sf"/>
</dbReference>
<comment type="subcellular location">
    <subcellularLocation>
        <location evidence="10">Synaptic cell membrane</location>
        <topology evidence="10">Multi-pass membrane protein</topology>
    </subcellularLocation>
</comment>
<dbReference type="Gene3D" id="2.70.170.10">
    <property type="entry name" value="Neurotransmitter-gated ion-channel ligand-binding domain"/>
    <property type="match status" value="1"/>
</dbReference>
<gene>
    <name evidence="13" type="ORF">BaRGS_00017017</name>
</gene>
<keyword evidence="6 11" id="KW-0472">Membrane</keyword>
<evidence type="ECO:0000256" key="9">
    <source>
        <dbReference type="ARBA" id="ARBA00023303"/>
    </source>
</evidence>
<dbReference type="PANTHER" id="PTHR18945">
    <property type="entry name" value="NEUROTRANSMITTER GATED ION CHANNEL"/>
    <property type="match status" value="1"/>
</dbReference>
<keyword evidence="5" id="KW-0406">Ion transport</keyword>
<comment type="caution">
    <text evidence="13">The sequence shown here is derived from an EMBL/GenBank/DDBJ whole genome shotgun (WGS) entry which is preliminary data.</text>
</comment>
<keyword evidence="8" id="KW-1071">Ligand-gated ion channel</keyword>
<evidence type="ECO:0000256" key="10">
    <source>
        <dbReference type="ARBA" id="ARBA00034099"/>
    </source>
</evidence>
<evidence type="ECO:0000259" key="12">
    <source>
        <dbReference type="Pfam" id="PF02931"/>
    </source>
</evidence>
<dbReference type="Pfam" id="PF02931">
    <property type="entry name" value="Neur_chan_LBD"/>
    <property type="match status" value="1"/>
</dbReference>